<evidence type="ECO:0000313" key="1">
    <source>
        <dbReference type="EMBL" id="KAF1085409.1"/>
    </source>
</evidence>
<protein>
    <submittedName>
        <fullName evidence="1">Uncharacterized protein</fullName>
    </submittedName>
</protein>
<organism evidence="1 2">
    <name type="scientific">Sporotomaculum syntrophicum</name>
    <dbReference type="NCBI Taxonomy" id="182264"/>
    <lineage>
        <taxon>Bacteria</taxon>
        <taxon>Bacillati</taxon>
        <taxon>Bacillota</taxon>
        <taxon>Clostridia</taxon>
        <taxon>Eubacteriales</taxon>
        <taxon>Desulfallaceae</taxon>
        <taxon>Sporotomaculum</taxon>
    </lineage>
</organism>
<dbReference type="OrthoDB" id="1809757at2"/>
<dbReference type="EMBL" id="LSRS01000003">
    <property type="protein sequence ID" value="KAF1085409.1"/>
    <property type="molecule type" value="Genomic_DNA"/>
</dbReference>
<dbReference type="Proteomes" id="UP000798488">
    <property type="component" value="Unassembled WGS sequence"/>
</dbReference>
<dbReference type="AlphaFoldDB" id="A0A9D3AZ19"/>
<keyword evidence="2" id="KW-1185">Reference proteome</keyword>
<accession>A0A9D3AZ19</accession>
<sequence>MHDEQKDLTGIAEQINGEQEIPFFSTEWLNVLETDYIDAYDEAIDVLEDSPKINSADTHKKYRYPGYID</sequence>
<dbReference type="RefSeq" id="WP_161821875.1">
    <property type="nucleotide sequence ID" value="NZ_LSRS01000003.1"/>
</dbReference>
<reference evidence="1" key="1">
    <citation type="submission" date="2016-02" db="EMBL/GenBank/DDBJ databases">
        <title>Draft Genome Sequence of Sporotomaculum syntrophicum Strain FB, a Syntrophic Benzoate Degrader.</title>
        <authorList>
            <person name="Nobu M.K."/>
            <person name="Narihiro T."/>
            <person name="Qiu Y.-L."/>
            <person name="Ohashi A."/>
            <person name="Liu W.-T."/>
            <person name="Yuji S."/>
        </authorList>
    </citation>
    <scope>NUCLEOTIDE SEQUENCE</scope>
    <source>
        <strain evidence="1">FB</strain>
    </source>
</reference>
<comment type="caution">
    <text evidence="1">The sequence shown here is derived from an EMBL/GenBank/DDBJ whole genome shotgun (WGS) entry which is preliminary data.</text>
</comment>
<name>A0A9D3AZ19_9FIRM</name>
<proteinExistence type="predicted"/>
<evidence type="ECO:0000313" key="2">
    <source>
        <dbReference type="Proteomes" id="UP000798488"/>
    </source>
</evidence>
<gene>
    <name evidence="1" type="ORF">SPSYN_01548</name>
</gene>